<proteinExistence type="predicted"/>
<evidence type="ECO:0000313" key="2">
    <source>
        <dbReference type="Proteomes" id="UP000784880"/>
    </source>
</evidence>
<keyword evidence="2" id="KW-1185">Reference proteome</keyword>
<sequence>MEVGKTYEFKHRKSPSDPIITEQGKVLSVGITGDGMRYVETDIKDNIPVRSRYINLDILFSGAEYQELKNNYYIPRNKKFIVID</sequence>
<evidence type="ECO:0000313" key="1">
    <source>
        <dbReference type="EMBL" id="MBU9714445.1"/>
    </source>
</evidence>
<name>A0ABS6JLA4_9BACI</name>
<organism evidence="1 2">
    <name type="scientific">Evansella tamaricis</name>
    <dbReference type="NCBI Taxonomy" id="2069301"/>
    <lineage>
        <taxon>Bacteria</taxon>
        <taxon>Bacillati</taxon>
        <taxon>Bacillota</taxon>
        <taxon>Bacilli</taxon>
        <taxon>Bacillales</taxon>
        <taxon>Bacillaceae</taxon>
        <taxon>Evansella</taxon>
    </lineage>
</organism>
<dbReference type="RefSeq" id="WP_217069026.1">
    <property type="nucleotide sequence ID" value="NZ_JAHQCS010000178.1"/>
</dbReference>
<reference evidence="1 2" key="1">
    <citation type="submission" date="2021-06" db="EMBL/GenBank/DDBJ databases">
        <title>Bacillus sp. RD4P76, an endophyte from a halophyte.</title>
        <authorList>
            <person name="Sun J.-Q."/>
        </authorList>
    </citation>
    <scope>NUCLEOTIDE SEQUENCE [LARGE SCALE GENOMIC DNA]</scope>
    <source>
        <strain evidence="1 2">CGMCC 1.15917</strain>
    </source>
</reference>
<comment type="caution">
    <text evidence="1">The sequence shown here is derived from an EMBL/GenBank/DDBJ whole genome shotgun (WGS) entry which is preliminary data.</text>
</comment>
<gene>
    <name evidence="1" type="ORF">KS419_22140</name>
</gene>
<dbReference type="EMBL" id="JAHQCS010000178">
    <property type="protein sequence ID" value="MBU9714445.1"/>
    <property type="molecule type" value="Genomic_DNA"/>
</dbReference>
<accession>A0ABS6JLA4</accession>
<dbReference type="Proteomes" id="UP000784880">
    <property type="component" value="Unassembled WGS sequence"/>
</dbReference>
<protein>
    <submittedName>
        <fullName evidence="1">Uncharacterized protein</fullName>
    </submittedName>
</protein>